<evidence type="ECO:0000256" key="7">
    <source>
        <dbReference type="SAM" id="Phobius"/>
    </source>
</evidence>
<feature type="compositionally biased region" description="Basic and acidic residues" evidence="6">
    <location>
        <begin position="265"/>
        <end position="275"/>
    </location>
</feature>
<name>A0A9N9TM16_PHYSR</name>
<gene>
    <name evidence="9" type="ORF">PHYEVI_LOCUS4508</name>
</gene>
<dbReference type="GO" id="GO:0005886">
    <property type="term" value="C:plasma membrane"/>
    <property type="evidence" value="ECO:0007669"/>
    <property type="project" value="TreeGrafter"/>
</dbReference>
<dbReference type="CDD" id="cd03384">
    <property type="entry name" value="PAP2_wunen"/>
    <property type="match status" value="1"/>
</dbReference>
<feature type="transmembrane region" description="Helical" evidence="7">
    <location>
        <begin position="12"/>
        <end position="30"/>
    </location>
</feature>
<feature type="transmembrane region" description="Helical" evidence="7">
    <location>
        <begin position="200"/>
        <end position="219"/>
    </location>
</feature>
<proteinExistence type="inferred from homology"/>
<feature type="region of interest" description="Disordered" evidence="6">
    <location>
        <begin position="259"/>
        <end position="278"/>
    </location>
</feature>
<evidence type="ECO:0000256" key="5">
    <source>
        <dbReference type="ARBA" id="ARBA00023136"/>
    </source>
</evidence>
<keyword evidence="10" id="KW-1185">Reference proteome</keyword>
<dbReference type="EMBL" id="OU900108">
    <property type="protein sequence ID" value="CAG9858117.1"/>
    <property type="molecule type" value="Genomic_DNA"/>
</dbReference>
<protein>
    <recommendedName>
        <fullName evidence="8">Phosphatidic acid phosphatase type 2/haloperoxidase domain-containing protein</fullName>
    </recommendedName>
</protein>
<dbReference type="OrthoDB" id="8907274at2759"/>
<evidence type="ECO:0000256" key="2">
    <source>
        <dbReference type="ARBA" id="ARBA00008816"/>
    </source>
</evidence>
<evidence type="ECO:0000256" key="1">
    <source>
        <dbReference type="ARBA" id="ARBA00004141"/>
    </source>
</evidence>
<evidence type="ECO:0000313" key="10">
    <source>
        <dbReference type="Proteomes" id="UP001153712"/>
    </source>
</evidence>
<keyword evidence="5 7" id="KW-0472">Membrane</keyword>
<dbReference type="GO" id="GO:0046839">
    <property type="term" value="P:phospholipid dephosphorylation"/>
    <property type="evidence" value="ECO:0007669"/>
    <property type="project" value="TreeGrafter"/>
</dbReference>
<dbReference type="InterPro" id="IPR036938">
    <property type="entry name" value="PAP2/HPO_sf"/>
</dbReference>
<dbReference type="PANTHER" id="PTHR10165">
    <property type="entry name" value="LIPID PHOSPHATE PHOSPHATASE"/>
    <property type="match status" value="1"/>
</dbReference>
<evidence type="ECO:0000256" key="3">
    <source>
        <dbReference type="ARBA" id="ARBA00022692"/>
    </source>
</evidence>
<evidence type="ECO:0000256" key="4">
    <source>
        <dbReference type="ARBA" id="ARBA00022989"/>
    </source>
</evidence>
<keyword evidence="4 7" id="KW-1133">Transmembrane helix</keyword>
<accession>A0A9N9TM16</accession>
<dbReference type="GO" id="GO:0007165">
    <property type="term" value="P:signal transduction"/>
    <property type="evidence" value="ECO:0007669"/>
    <property type="project" value="TreeGrafter"/>
</dbReference>
<feature type="transmembrane region" description="Helical" evidence="7">
    <location>
        <begin position="59"/>
        <end position="80"/>
    </location>
</feature>
<dbReference type="Pfam" id="PF01569">
    <property type="entry name" value="PAP2"/>
    <property type="match status" value="1"/>
</dbReference>
<dbReference type="SMART" id="SM00014">
    <property type="entry name" value="acidPPc"/>
    <property type="match status" value="1"/>
</dbReference>
<comment type="subcellular location">
    <subcellularLocation>
        <location evidence="1">Membrane</location>
        <topology evidence="1">Multi-pass membrane protein</topology>
    </subcellularLocation>
</comment>
<dbReference type="InterPro" id="IPR000326">
    <property type="entry name" value="PAP2/HPO"/>
</dbReference>
<evidence type="ECO:0000256" key="6">
    <source>
        <dbReference type="SAM" id="MobiDB-lite"/>
    </source>
</evidence>
<keyword evidence="3 7" id="KW-0812">Transmembrane</keyword>
<dbReference type="SUPFAM" id="SSF48317">
    <property type="entry name" value="Acid phosphatase/Vanadium-dependent haloperoxidase"/>
    <property type="match status" value="1"/>
</dbReference>
<dbReference type="InterPro" id="IPR043216">
    <property type="entry name" value="PAP-like"/>
</dbReference>
<feature type="domain" description="Phosphatidic acid phosphatase type 2/haloperoxidase" evidence="8">
    <location>
        <begin position="106"/>
        <end position="246"/>
    </location>
</feature>
<feature type="transmembrane region" description="Helical" evidence="7">
    <location>
        <begin position="168"/>
        <end position="188"/>
    </location>
</feature>
<reference evidence="9" key="1">
    <citation type="submission" date="2022-01" db="EMBL/GenBank/DDBJ databases">
        <authorList>
            <person name="King R."/>
        </authorList>
    </citation>
    <scope>NUCLEOTIDE SEQUENCE</scope>
</reference>
<feature type="transmembrane region" description="Helical" evidence="7">
    <location>
        <begin position="101"/>
        <end position="120"/>
    </location>
</feature>
<dbReference type="AlphaFoldDB" id="A0A9N9TM16"/>
<sequence>MSEDVVEIHYFRILFEIIIANLVGWSNYFVSQWATPYRRGLFCDDQTIRYPYKDSTVKFNIILLIGFGLNGITMLFTEYLTRTPDKKVLIFGRKFPFWCYSFYRSFAMFTFGDMILWGATDSIKYLGGRLRPHFFVGCLPDVCFERYGPNEFYENYKCMNEEQKQLRLSFPSGHTCFSIYCMVYFALYIHTRISVPGTRLLKFTVQYVALMSAVAVSMTRISDYKHHVSDVIASFFLGLAAAVTATVYASDLFNLSKTGTSNNSDRSDRKSVEKIHKSKNASKRAVDKEAHAQRIEQMIGENREKKGGDVVTESSKCCECECECDIVTLKKNC</sequence>
<dbReference type="Proteomes" id="UP001153712">
    <property type="component" value="Chromosome 15"/>
</dbReference>
<comment type="similarity">
    <text evidence="2">Belongs to the PA-phosphatase related phosphoesterase family.</text>
</comment>
<dbReference type="PANTHER" id="PTHR10165:SF197">
    <property type="entry name" value="FI04477P-RELATED"/>
    <property type="match status" value="1"/>
</dbReference>
<evidence type="ECO:0000259" key="8">
    <source>
        <dbReference type="SMART" id="SM00014"/>
    </source>
</evidence>
<organism evidence="9 10">
    <name type="scientific">Phyllotreta striolata</name>
    <name type="common">Striped flea beetle</name>
    <name type="synonym">Crioceris striolata</name>
    <dbReference type="NCBI Taxonomy" id="444603"/>
    <lineage>
        <taxon>Eukaryota</taxon>
        <taxon>Metazoa</taxon>
        <taxon>Ecdysozoa</taxon>
        <taxon>Arthropoda</taxon>
        <taxon>Hexapoda</taxon>
        <taxon>Insecta</taxon>
        <taxon>Pterygota</taxon>
        <taxon>Neoptera</taxon>
        <taxon>Endopterygota</taxon>
        <taxon>Coleoptera</taxon>
        <taxon>Polyphaga</taxon>
        <taxon>Cucujiformia</taxon>
        <taxon>Chrysomeloidea</taxon>
        <taxon>Chrysomelidae</taxon>
        <taxon>Galerucinae</taxon>
        <taxon>Alticini</taxon>
        <taxon>Phyllotreta</taxon>
    </lineage>
</organism>
<dbReference type="GO" id="GO:0006644">
    <property type="term" value="P:phospholipid metabolic process"/>
    <property type="evidence" value="ECO:0007669"/>
    <property type="project" value="InterPro"/>
</dbReference>
<feature type="transmembrane region" description="Helical" evidence="7">
    <location>
        <begin position="231"/>
        <end position="249"/>
    </location>
</feature>
<dbReference type="Gene3D" id="1.20.144.10">
    <property type="entry name" value="Phosphatidic acid phosphatase type 2/haloperoxidase"/>
    <property type="match status" value="1"/>
</dbReference>
<dbReference type="GO" id="GO:0008195">
    <property type="term" value="F:phosphatidate phosphatase activity"/>
    <property type="evidence" value="ECO:0007669"/>
    <property type="project" value="TreeGrafter"/>
</dbReference>
<evidence type="ECO:0000313" key="9">
    <source>
        <dbReference type="EMBL" id="CAG9858117.1"/>
    </source>
</evidence>